<keyword evidence="5" id="KW-0648">Protein biosynthesis</keyword>
<evidence type="ECO:0000256" key="5">
    <source>
        <dbReference type="ARBA" id="ARBA00022917"/>
    </source>
</evidence>
<dbReference type="InterPro" id="IPR002300">
    <property type="entry name" value="aa-tRNA-synth_Ia"/>
</dbReference>
<evidence type="ECO:0000256" key="7">
    <source>
        <dbReference type="ARBA" id="ARBA00023146"/>
    </source>
</evidence>
<dbReference type="InterPro" id="IPR002303">
    <property type="entry name" value="Valyl-tRNA_ligase"/>
</dbReference>
<keyword evidence="2" id="KW-0436">Ligase</keyword>
<dbReference type="Gene3D" id="3.90.740.10">
    <property type="entry name" value="Valyl/Leucyl/Isoleucyl-tRNA synthetase, editing domain"/>
    <property type="match status" value="1"/>
</dbReference>
<feature type="coiled-coil region" evidence="12">
    <location>
        <begin position="676"/>
        <end position="703"/>
    </location>
</feature>
<evidence type="ECO:0000256" key="10">
    <source>
        <dbReference type="ARBA" id="ARBA00047552"/>
    </source>
</evidence>
<dbReference type="SUPFAM" id="SSF52374">
    <property type="entry name" value="Nucleotidylyl transferase"/>
    <property type="match status" value="1"/>
</dbReference>
<dbReference type="InterPro" id="IPR013155">
    <property type="entry name" value="M/V/L/I-tRNA-synth_anticd-bd"/>
</dbReference>
<dbReference type="NCBIfam" id="NF004349">
    <property type="entry name" value="PRK05729.1"/>
    <property type="match status" value="1"/>
</dbReference>
<keyword evidence="7" id="KW-0030">Aminoacyl-tRNA synthetase</keyword>
<evidence type="ECO:0000256" key="8">
    <source>
        <dbReference type="ARBA" id="ARBA00024407"/>
    </source>
</evidence>
<protein>
    <recommendedName>
        <fullName evidence="8">Valine--tRNA ligase</fullName>
        <ecNumber evidence="1">6.1.1.9</ecNumber>
    </recommendedName>
    <alternativeName>
        <fullName evidence="9">Valyl-tRNA synthetase</fullName>
    </alternativeName>
</protein>
<dbReference type="AlphaFoldDB" id="A0A1F6NZM9"/>
<dbReference type="Pfam" id="PF08264">
    <property type="entry name" value="Anticodon_1"/>
    <property type="match status" value="1"/>
</dbReference>
<dbReference type="InterPro" id="IPR019499">
    <property type="entry name" value="Val-tRNA_synth_tRNA-bd"/>
</dbReference>
<dbReference type="Pfam" id="PF10458">
    <property type="entry name" value="Val_tRNA-synt_C"/>
    <property type="match status" value="1"/>
</dbReference>
<dbReference type="CDD" id="cd07962">
    <property type="entry name" value="Anticodon_Ia_Val"/>
    <property type="match status" value="1"/>
</dbReference>
<dbReference type="GO" id="GO:0004832">
    <property type="term" value="F:valine-tRNA ligase activity"/>
    <property type="evidence" value="ECO:0007669"/>
    <property type="project" value="UniProtKB-EC"/>
</dbReference>
<dbReference type="SUPFAM" id="SSF47323">
    <property type="entry name" value="Anticodon-binding domain of a subclass of class I aminoacyl-tRNA synthetases"/>
    <property type="match status" value="1"/>
</dbReference>
<dbReference type="SUPFAM" id="SSF46589">
    <property type="entry name" value="tRNA-binding arm"/>
    <property type="match status" value="1"/>
</dbReference>
<dbReference type="GO" id="GO:0002161">
    <property type="term" value="F:aminoacyl-tRNA deacylase activity"/>
    <property type="evidence" value="ECO:0007669"/>
    <property type="project" value="InterPro"/>
</dbReference>
<dbReference type="InterPro" id="IPR009080">
    <property type="entry name" value="tRNAsynth_Ia_anticodon-bd"/>
</dbReference>
<dbReference type="EMBL" id="MFQY01000051">
    <property type="protein sequence ID" value="OGH89387.1"/>
    <property type="molecule type" value="Genomic_DNA"/>
</dbReference>
<dbReference type="GO" id="GO:0005829">
    <property type="term" value="C:cytosol"/>
    <property type="evidence" value="ECO:0007669"/>
    <property type="project" value="TreeGrafter"/>
</dbReference>
<keyword evidence="4" id="KW-0067">ATP-binding</keyword>
<evidence type="ECO:0000256" key="12">
    <source>
        <dbReference type="SAM" id="Coils"/>
    </source>
</evidence>
<feature type="domain" description="Valyl-tRNA synthetase tRNA-binding arm" evidence="15">
    <location>
        <begin position="639"/>
        <end position="704"/>
    </location>
</feature>
<organism evidence="16 17">
    <name type="scientific">Candidatus Magasanikbacteria bacterium RIFOXYC2_FULL_40_16</name>
    <dbReference type="NCBI Taxonomy" id="1798703"/>
    <lineage>
        <taxon>Bacteria</taxon>
        <taxon>Candidatus Magasanikiibacteriota</taxon>
    </lineage>
</organism>
<dbReference type="PANTHER" id="PTHR11946:SF93">
    <property type="entry name" value="VALINE--TRNA LIGASE, CHLOROPLASTIC_MITOCHONDRIAL 2"/>
    <property type="match status" value="1"/>
</dbReference>
<reference evidence="16 17" key="1">
    <citation type="journal article" date="2016" name="Nat. Commun.">
        <title>Thousands of microbial genomes shed light on interconnected biogeochemical processes in an aquifer system.</title>
        <authorList>
            <person name="Anantharaman K."/>
            <person name="Brown C.T."/>
            <person name="Hug L.A."/>
            <person name="Sharon I."/>
            <person name="Castelle C.J."/>
            <person name="Probst A.J."/>
            <person name="Thomas B.C."/>
            <person name="Singh A."/>
            <person name="Wilkins M.J."/>
            <person name="Karaoz U."/>
            <person name="Brodie E.L."/>
            <person name="Williams K.H."/>
            <person name="Hubbard S.S."/>
            <person name="Banfield J.F."/>
        </authorList>
    </citation>
    <scope>NUCLEOTIDE SEQUENCE [LARGE SCALE GENOMIC DNA]</scope>
</reference>
<comment type="similarity">
    <text evidence="11">Belongs to the class-I aminoacyl-tRNA synthetase family. ValS type 1 subfamily.</text>
</comment>
<dbReference type="SUPFAM" id="SSF50677">
    <property type="entry name" value="ValRS/IleRS/LeuRS editing domain"/>
    <property type="match status" value="1"/>
</dbReference>
<dbReference type="Pfam" id="PF00133">
    <property type="entry name" value="tRNA-synt_1"/>
    <property type="match status" value="1"/>
</dbReference>
<gene>
    <name evidence="16" type="ORF">A2469_03945</name>
</gene>
<feature type="domain" description="Aminoacyl-tRNA synthetase class Ia" evidence="13">
    <location>
        <begin position="195"/>
        <end position="399"/>
    </location>
</feature>
<evidence type="ECO:0000259" key="13">
    <source>
        <dbReference type="Pfam" id="PF00133"/>
    </source>
</evidence>
<evidence type="ECO:0000256" key="4">
    <source>
        <dbReference type="ARBA" id="ARBA00022840"/>
    </source>
</evidence>
<keyword evidence="6 12" id="KW-0175">Coiled coil</keyword>
<dbReference type="InterPro" id="IPR033705">
    <property type="entry name" value="Anticodon_Ia_Val"/>
</dbReference>
<evidence type="ECO:0000256" key="2">
    <source>
        <dbReference type="ARBA" id="ARBA00022598"/>
    </source>
</evidence>
<evidence type="ECO:0000256" key="9">
    <source>
        <dbReference type="ARBA" id="ARBA00029936"/>
    </source>
</evidence>
<evidence type="ECO:0000256" key="6">
    <source>
        <dbReference type="ARBA" id="ARBA00023054"/>
    </source>
</evidence>
<dbReference type="Proteomes" id="UP000178895">
    <property type="component" value="Unassembled WGS sequence"/>
</dbReference>
<dbReference type="GO" id="GO:0006438">
    <property type="term" value="P:valyl-tRNA aminoacylation"/>
    <property type="evidence" value="ECO:0007669"/>
    <property type="project" value="InterPro"/>
</dbReference>
<dbReference type="InterPro" id="IPR014729">
    <property type="entry name" value="Rossmann-like_a/b/a_fold"/>
</dbReference>
<dbReference type="GO" id="GO:0005524">
    <property type="term" value="F:ATP binding"/>
    <property type="evidence" value="ECO:0007669"/>
    <property type="project" value="UniProtKB-KW"/>
</dbReference>
<proteinExistence type="inferred from homology"/>
<evidence type="ECO:0000256" key="3">
    <source>
        <dbReference type="ARBA" id="ARBA00022741"/>
    </source>
</evidence>
<dbReference type="InterPro" id="IPR009008">
    <property type="entry name" value="Val/Leu/Ile-tRNA-synth_edit"/>
</dbReference>
<accession>A0A1F6NZM9</accession>
<evidence type="ECO:0000256" key="1">
    <source>
        <dbReference type="ARBA" id="ARBA00013169"/>
    </source>
</evidence>
<dbReference type="PANTHER" id="PTHR11946">
    <property type="entry name" value="VALYL-TRNA SYNTHETASES"/>
    <property type="match status" value="1"/>
</dbReference>
<evidence type="ECO:0000313" key="17">
    <source>
        <dbReference type="Proteomes" id="UP000178895"/>
    </source>
</evidence>
<keyword evidence="3" id="KW-0547">Nucleotide-binding</keyword>
<feature type="domain" description="Methionyl/Valyl/Leucyl/Isoleucyl-tRNA synthetase anticodon-binding" evidence="14">
    <location>
        <begin position="446"/>
        <end position="584"/>
    </location>
</feature>
<feature type="non-terminal residue" evidence="16">
    <location>
        <position position="1"/>
    </location>
</feature>
<name>A0A1F6NZM9_9BACT</name>
<evidence type="ECO:0000259" key="15">
    <source>
        <dbReference type="Pfam" id="PF10458"/>
    </source>
</evidence>
<comment type="caution">
    <text evidence="16">The sequence shown here is derived from an EMBL/GenBank/DDBJ whole genome shotgun (WGS) entry which is preliminary data.</text>
</comment>
<comment type="catalytic activity">
    <reaction evidence="10">
        <text>tRNA(Val) + L-valine + ATP = L-valyl-tRNA(Val) + AMP + diphosphate</text>
        <dbReference type="Rhea" id="RHEA:10704"/>
        <dbReference type="Rhea" id="RHEA-COMP:9672"/>
        <dbReference type="Rhea" id="RHEA-COMP:9708"/>
        <dbReference type="ChEBI" id="CHEBI:30616"/>
        <dbReference type="ChEBI" id="CHEBI:33019"/>
        <dbReference type="ChEBI" id="CHEBI:57762"/>
        <dbReference type="ChEBI" id="CHEBI:78442"/>
        <dbReference type="ChEBI" id="CHEBI:78537"/>
        <dbReference type="ChEBI" id="CHEBI:456215"/>
        <dbReference type="EC" id="6.1.1.9"/>
    </reaction>
</comment>
<dbReference type="Gene3D" id="1.10.730.10">
    <property type="entry name" value="Isoleucyl-tRNA Synthetase, Domain 1"/>
    <property type="match status" value="1"/>
</dbReference>
<evidence type="ECO:0000256" key="11">
    <source>
        <dbReference type="ARBA" id="ARBA00060830"/>
    </source>
</evidence>
<dbReference type="EC" id="6.1.1.9" evidence="1"/>
<sequence>FKYSKDFPFTIATTRPETKLGDTAVAVNPKDKRYKKYIGKEFAVDFVGQKLKLKIIGDEGVDMEFGTGALGVTPAHSMVDYEMSVKNDLPLIKVIGEDGKITAEGGKFSGLKTLEAREKIVEELRESGLLISEEEIMQNVGTSDRYEDVVEVLPKLQWFIGVNKKFPAQGWSASGGKDSRLKNVKNGQETTLKELMQAVVKNKQIEIIPDRFEKTYFHWIDNLRDWCISRQIWYGHRIPVYYCKQENSKSEARNPKCVEPIVSIEEVKKCPHCGGEVKQDPDTLDTWFSSGLWTFSTLGYPDLDAPDLKNYHPTSVMETGYDILFFWVARMILMTTYVLGDIPFEKVYLHGLVRDAQGRKMSKTLGNTINPLDMIEKYGTDATRLSLLLGNTPGNDMKLSEEKIAGFRNFTNKLWNISRFIIGKMQETNYKMEIDIKKPEGETLADDWILSCLDNVSAQVTNDLENFSFSQAGEKLRDFTWGELADWYLEISKVEGNKEKILNYILNTILKLWHPFMPFVTEAIWEEIYEKENILMVEKWPVPAKVSQGKQIKDFEILKNIITGIRALRAEYKIEPAKKLNVYIFGKNAGLVKSNSEVISFLARIDNLNISNKKKAVAQAVGFVAGGYEIFVDLAGVVDFSKEKERIQKEIDAVAPYVGSVEKKLSNKEFVKNAPKEVVEGEKKKLEEAKEKLEKLNQQLNNLKS</sequence>
<evidence type="ECO:0000259" key="14">
    <source>
        <dbReference type="Pfam" id="PF08264"/>
    </source>
</evidence>
<dbReference type="InterPro" id="IPR010978">
    <property type="entry name" value="tRNA-bd_arm"/>
</dbReference>
<dbReference type="InterPro" id="IPR037118">
    <property type="entry name" value="Val-tRNA_synth_C_sf"/>
</dbReference>
<dbReference type="Gene3D" id="1.10.287.380">
    <property type="entry name" value="Valyl-tRNA synthetase, C-terminal domain"/>
    <property type="match status" value="1"/>
</dbReference>
<dbReference type="Gene3D" id="3.40.50.620">
    <property type="entry name" value="HUPs"/>
    <property type="match status" value="1"/>
</dbReference>
<evidence type="ECO:0000313" key="16">
    <source>
        <dbReference type="EMBL" id="OGH89387.1"/>
    </source>
</evidence>
<dbReference type="FunFam" id="1.10.287.380:FF:000001">
    <property type="entry name" value="Valine--tRNA ligase"/>
    <property type="match status" value="1"/>
</dbReference>
<dbReference type="PRINTS" id="PR00986">
    <property type="entry name" value="TRNASYNTHVAL"/>
</dbReference>